<dbReference type="InterPro" id="IPR000477">
    <property type="entry name" value="RT_dom"/>
</dbReference>
<dbReference type="Gene3D" id="3.30.70.270">
    <property type="match status" value="1"/>
</dbReference>
<evidence type="ECO:0000259" key="1">
    <source>
        <dbReference type="Pfam" id="PF00078"/>
    </source>
</evidence>
<proteinExistence type="predicted"/>
<dbReference type="Pfam" id="PF00078">
    <property type="entry name" value="RVT_1"/>
    <property type="match status" value="1"/>
</dbReference>
<dbReference type="InterPro" id="IPR043128">
    <property type="entry name" value="Rev_trsase/Diguanyl_cyclase"/>
</dbReference>
<dbReference type="PANTHER" id="PTHR33064:SF37">
    <property type="entry name" value="RIBONUCLEASE H"/>
    <property type="match status" value="1"/>
</dbReference>
<dbReference type="Proteomes" id="UP000249464">
    <property type="component" value="Unassembled WGS sequence"/>
</dbReference>
<gene>
    <name evidence="2" type="primary">BQ5605_C015g07719</name>
    <name evidence="2" type="ORF">BQ5605_C015G07719</name>
</gene>
<organism evidence="2 3">
    <name type="scientific">Microbotryum silenes-dioicae</name>
    <dbReference type="NCBI Taxonomy" id="796604"/>
    <lineage>
        <taxon>Eukaryota</taxon>
        <taxon>Fungi</taxon>
        <taxon>Dikarya</taxon>
        <taxon>Basidiomycota</taxon>
        <taxon>Pucciniomycotina</taxon>
        <taxon>Microbotryomycetes</taxon>
        <taxon>Microbotryales</taxon>
        <taxon>Microbotryaceae</taxon>
        <taxon>Microbotryum</taxon>
    </lineage>
</organism>
<dbReference type="FunFam" id="3.30.70.270:FF:000003">
    <property type="entry name" value="Transposon Ty3-G Gag-Pol polyprotein"/>
    <property type="match status" value="1"/>
</dbReference>
<dbReference type="STRING" id="796604.A0A2X0LWW0"/>
<evidence type="ECO:0000313" key="3">
    <source>
        <dbReference type="Proteomes" id="UP000249464"/>
    </source>
</evidence>
<name>A0A2X0LWW0_9BASI</name>
<dbReference type="AlphaFoldDB" id="A0A2X0LWW0"/>
<dbReference type="Gene3D" id="3.10.10.10">
    <property type="entry name" value="HIV Type 1 Reverse Transcriptase, subunit A, domain 1"/>
    <property type="match status" value="1"/>
</dbReference>
<dbReference type="CDD" id="cd01647">
    <property type="entry name" value="RT_LTR"/>
    <property type="match status" value="1"/>
</dbReference>
<dbReference type="PANTHER" id="PTHR33064">
    <property type="entry name" value="POL PROTEIN"/>
    <property type="match status" value="1"/>
</dbReference>
<sequence length="362" mass="41335">MEDVLPKLWHRRYNHPTLEIQHAIHTREPWRRVEIALDLLAKGIRVIALHKAAPQLCVDVHLRNRLYGIRLPLRERVPAHRVCHGVFASRNRFVVRKDMEVDTHQVDTPLTQGVYDRQKLLFMGRVVDLRTDVLTRPICHRVCLAPILPLKQHGAYPNVTCVRHNPEGISGICVVDRLETWQRGDDGLYGVEVSLLLGTPHESDIGVLRFRGPSPDEILAVAARARFWSKINMTNSFFQTKMAEEDIPKTAVATPWGLFEWVIMPMGLSNAPATHQRRVNEALSSLIGKSCFAYLDDITIFSDTMEDHQTHVKEVLEALRWADLYCSPKKTELFRTSCDFLGHVISRNGIAADQSKVERIVE</sequence>
<feature type="domain" description="Reverse transcriptase" evidence="1">
    <location>
        <begin position="219"/>
        <end position="345"/>
    </location>
</feature>
<dbReference type="InterPro" id="IPR051320">
    <property type="entry name" value="Viral_Replic_Matur_Polypro"/>
</dbReference>
<accession>A0A2X0LWW0</accession>
<dbReference type="InterPro" id="IPR043502">
    <property type="entry name" value="DNA/RNA_pol_sf"/>
</dbReference>
<dbReference type="EMBL" id="FQNC01000015">
    <property type="protein sequence ID" value="SGY17241.1"/>
    <property type="molecule type" value="Genomic_DNA"/>
</dbReference>
<reference evidence="2 3" key="1">
    <citation type="submission" date="2016-11" db="EMBL/GenBank/DDBJ databases">
        <authorList>
            <person name="Jaros S."/>
            <person name="Januszkiewicz K."/>
            <person name="Wedrychowicz H."/>
        </authorList>
    </citation>
    <scope>NUCLEOTIDE SEQUENCE [LARGE SCALE GENOMIC DNA]</scope>
</reference>
<protein>
    <submittedName>
        <fullName evidence="2">BQ5605_C015g07719 protein</fullName>
    </submittedName>
</protein>
<dbReference type="SUPFAM" id="SSF56672">
    <property type="entry name" value="DNA/RNA polymerases"/>
    <property type="match status" value="1"/>
</dbReference>
<keyword evidence="3" id="KW-1185">Reference proteome</keyword>
<evidence type="ECO:0000313" key="2">
    <source>
        <dbReference type="EMBL" id="SGY17241.1"/>
    </source>
</evidence>